<dbReference type="RefSeq" id="WP_136694107.1">
    <property type="nucleotide sequence ID" value="NZ_SSHH01000003.1"/>
</dbReference>
<dbReference type="OrthoDB" id="8960859at2"/>
<sequence>MLHEDTIPVSEDLQKLFAIPACAEISLPQVGELKLNLPNGATLKAIPDLSKGIPTDCSLATNLLLQLAPFLASIECLLKVLALLKPLIDVVNSLGPPPDPIKLPQAIADFGKAAADLLPCFGMIIPGPTIFLFIKDLLNIIIKIIKCMIGQLKTILGIMQDIGLRIEAAEQAGNTQLAEVLKCAQENATSAAQHAQASLGPVTNIMPLIASFLELAGVSFELPELGDPSDAEALAATIQTLEDTITTLESIIETLP</sequence>
<dbReference type="AlphaFoldDB" id="A0A4V4U8D9"/>
<proteinExistence type="predicted"/>
<reference evidence="1 2" key="1">
    <citation type="submission" date="2019-04" db="EMBL/GenBank/DDBJ databases">
        <title>Altererythrobacter aquimixticola sp. nov., isolated from sediment of junction between the ocean and a freshwater spring.</title>
        <authorList>
            <person name="Yoon J.-H."/>
        </authorList>
    </citation>
    <scope>NUCLEOTIDE SEQUENCE [LARGE SCALE GENOMIC DNA]</scope>
    <source>
        <strain evidence="1 2">SSKS-13</strain>
    </source>
</reference>
<dbReference type="Proteomes" id="UP000309389">
    <property type="component" value="Unassembled WGS sequence"/>
</dbReference>
<evidence type="ECO:0000313" key="1">
    <source>
        <dbReference type="EMBL" id="TIX49630.1"/>
    </source>
</evidence>
<evidence type="ECO:0000313" key="2">
    <source>
        <dbReference type="Proteomes" id="UP000309389"/>
    </source>
</evidence>
<protein>
    <submittedName>
        <fullName evidence="1">Uncharacterized protein</fullName>
    </submittedName>
</protein>
<dbReference type="EMBL" id="SSHH01000003">
    <property type="protein sequence ID" value="TIX49630.1"/>
    <property type="molecule type" value="Genomic_DNA"/>
</dbReference>
<gene>
    <name evidence="1" type="ORF">E5222_12430</name>
</gene>
<accession>A0A4V4U8D9</accession>
<comment type="caution">
    <text evidence="1">The sequence shown here is derived from an EMBL/GenBank/DDBJ whole genome shotgun (WGS) entry which is preliminary data.</text>
</comment>
<organism evidence="1 2">
    <name type="scientific">Alteraurantiacibacter aquimixticola</name>
    <dbReference type="NCBI Taxonomy" id="2489173"/>
    <lineage>
        <taxon>Bacteria</taxon>
        <taxon>Pseudomonadati</taxon>
        <taxon>Pseudomonadota</taxon>
        <taxon>Alphaproteobacteria</taxon>
        <taxon>Sphingomonadales</taxon>
        <taxon>Erythrobacteraceae</taxon>
        <taxon>Alteraurantiacibacter</taxon>
    </lineage>
</organism>
<name>A0A4V4U8D9_9SPHN</name>
<keyword evidence="2" id="KW-1185">Reference proteome</keyword>